<feature type="domain" description="Endonuclease GajA/Old nuclease/RecF-like AAA" evidence="1">
    <location>
        <begin position="5"/>
        <end position="339"/>
    </location>
</feature>
<evidence type="ECO:0000259" key="1">
    <source>
        <dbReference type="Pfam" id="PF13175"/>
    </source>
</evidence>
<dbReference type="SUPFAM" id="SSF52540">
    <property type="entry name" value="P-loop containing nucleoside triphosphate hydrolases"/>
    <property type="match status" value="1"/>
</dbReference>
<evidence type="ECO:0000313" key="3">
    <source>
        <dbReference type="Proteomes" id="UP000288212"/>
    </source>
</evidence>
<dbReference type="OrthoDB" id="9815944at2"/>
<name>A0A432VYU5_9GAMM</name>
<gene>
    <name evidence="2" type="ORF">CWE06_03040</name>
</gene>
<dbReference type="PANTHER" id="PTHR43581:SF2">
    <property type="entry name" value="EXCINUCLEASE ATPASE SUBUNIT"/>
    <property type="match status" value="1"/>
</dbReference>
<dbReference type="RefSeq" id="WP_126791031.1">
    <property type="nucleotide sequence ID" value="NZ_PIPI01000001.1"/>
</dbReference>
<dbReference type="GO" id="GO:0005524">
    <property type="term" value="F:ATP binding"/>
    <property type="evidence" value="ECO:0007669"/>
    <property type="project" value="UniProtKB-KW"/>
</dbReference>
<keyword evidence="2" id="KW-0547">Nucleotide-binding</keyword>
<dbReference type="Proteomes" id="UP000288212">
    <property type="component" value="Unassembled WGS sequence"/>
</dbReference>
<reference evidence="2 3" key="1">
    <citation type="journal article" date="2011" name="Front. Microbiol.">
        <title>Genomic signatures of strain selection and enhancement in Bacillus atrophaeus var. globigii, a historical biowarfare simulant.</title>
        <authorList>
            <person name="Gibbons H.S."/>
            <person name="Broomall S.M."/>
            <person name="McNew L.A."/>
            <person name="Daligault H."/>
            <person name="Chapman C."/>
            <person name="Bruce D."/>
            <person name="Karavis M."/>
            <person name="Krepps M."/>
            <person name="McGregor P.A."/>
            <person name="Hong C."/>
            <person name="Park K.H."/>
            <person name="Akmal A."/>
            <person name="Feldman A."/>
            <person name="Lin J.S."/>
            <person name="Chang W.E."/>
            <person name="Higgs B.W."/>
            <person name="Demirev P."/>
            <person name="Lindquist J."/>
            <person name="Liem A."/>
            <person name="Fochler E."/>
            <person name="Read T.D."/>
            <person name="Tapia R."/>
            <person name="Johnson S."/>
            <person name="Bishop-Lilly K.A."/>
            <person name="Detter C."/>
            <person name="Han C."/>
            <person name="Sozhamannan S."/>
            <person name="Rosenzweig C.N."/>
            <person name="Skowronski E.W."/>
        </authorList>
    </citation>
    <scope>NUCLEOTIDE SEQUENCE [LARGE SCALE GENOMIC DNA]</scope>
    <source>
        <strain evidence="2 3">AK5</strain>
    </source>
</reference>
<evidence type="ECO:0000313" key="2">
    <source>
        <dbReference type="EMBL" id="RUO21836.1"/>
    </source>
</evidence>
<proteinExistence type="predicted"/>
<comment type="caution">
    <text evidence="2">The sequence shown here is derived from an EMBL/GenBank/DDBJ whole genome shotgun (WGS) entry which is preliminary data.</text>
</comment>
<sequence>MNQILKVRNFLVLKKVDIEVKKINVIIGPQANGKSLIAKLLYFFQNVSKEFIGGIRAQSTKRELDKKIIDEFESKFPRYSWENSSFKIQYLIDGIYFSILGEKNTRGKTSISVNYSEDLVRLFNNKKRLYKKRLAEYKEQEKKDGRILDAERRVMFEHIIEPMKDERCSAFFSESVFIPASRSFFANLQKNIFTFLASNLDIDPFLKEFGSLYETSKRMYKDSFFLRKHKALLEDMYRALEAIVNGDYEYHDEQDWIISKGKRINLANASSGQQESLPMLLVLCVWPMLRNSGQGSMFFIEEPEAHLFPTSQGYIVSILSLLYNNLGTNFFVTSHSPYILSALNNFILASDAVECGKISNEEFLKLNGSGLPVKFEDVSAYTIIHGESELICDSEYRMVGGEILDGVSEHFESVMNELLLSER</sequence>
<keyword evidence="2" id="KW-0067">ATP-binding</keyword>
<dbReference type="InterPro" id="IPR027417">
    <property type="entry name" value="P-loop_NTPase"/>
</dbReference>
<dbReference type="AlphaFoldDB" id="A0A432VYU5"/>
<dbReference type="InterPro" id="IPR041685">
    <property type="entry name" value="AAA_GajA/Old/RecF-like"/>
</dbReference>
<keyword evidence="3" id="KW-1185">Reference proteome</keyword>
<organism evidence="2 3">
    <name type="scientific">Aliidiomarina haloalkalitolerans</name>
    <dbReference type="NCBI Taxonomy" id="859059"/>
    <lineage>
        <taxon>Bacteria</taxon>
        <taxon>Pseudomonadati</taxon>
        <taxon>Pseudomonadota</taxon>
        <taxon>Gammaproteobacteria</taxon>
        <taxon>Alteromonadales</taxon>
        <taxon>Idiomarinaceae</taxon>
        <taxon>Aliidiomarina</taxon>
    </lineage>
</organism>
<dbReference type="PANTHER" id="PTHR43581">
    <property type="entry name" value="ATP/GTP PHOSPHATASE"/>
    <property type="match status" value="1"/>
</dbReference>
<dbReference type="Pfam" id="PF13175">
    <property type="entry name" value="AAA_15"/>
    <property type="match status" value="1"/>
</dbReference>
<dbReference type="Gene3D" id="3.40.50.300">
    <property type="entry name" value="P-loop containing nucleotide triphosphate hydrolases"/>
    <property type="match status" value="1"/>
</dbReference>
<accession>A0A432VYU5</accession>
<protein>
    <submittedName>
        <fullName evidence="2">ATP-binding protein</fullName>
    </submittedName>
</protein>
<dbReference type="InterPro" id="IPR051396">
    <property type="entry name" value="Bact_Antivir_Def_Nuclease"/>
</dbReference>
<dbReference type="EMBL" id="PIPI01000001">
    <property type="protein sequence ID" value="RUO21836.1"/>
    <property type="molecule type" value="Genomic_DNA"/>
</dbReference>